<reference evidence="1 2" key="1">
    <citation type="submission" date="2015-10" db="EMBL/GenBank/DDBJ databases">
        <title>Candidatus Desulfofervidus auxilii, a hydrogenotrophic sulfate-reducing bacterium involved in the thermophilic anaerobic oxidation of methane.</title>
        <authorList>
            <person name="Krukenberg V."/>
            <person name="Richter M."/>
            <person name="Wegener G."/>
        </authorList>
    </citation>
    <scope>NUCLEOTIDE SEQUENCE [LARGE SCALE GENOMIC DNA]</scope>
    <source>
        <strain evidence="1 2">HS1</strain>
    </source>
</reference>
<keyword evidence="2" id="KW-1185">Reference proteome</keyword>
<dbReference type="KEGG" id="daw:HS1_001344"/>
<protein>
    <submittedName>
        <fullName evidence="1">Uncharacterized protein</fullName>
    </submittedName>
</protein>
<dbReference type="EMBL" id="CP013015">
    <property type="protein sequence ID" value="AMM41147.1"/>
    <property type="molecule type" value="Genomic_DNA"/>
</dbReference>
<gene>
    <name evidence="1" type="ORF">HS1_001344</name>
</gene>
<proteinExistence type="predicted"/>
<organism evidence="1 2">
    <name type="scientific">Desulfofervidus auxilii</name>
    <dbReference type="NCBI Taxonomy" id="1621989"/>
    <lineage>
        <taxon>Bacteria</taxon>
        <taxon>Pseudomonadati</taxon>
        <taxon>Thermodesulfobacteriota</taxon>
        <taxon>Candidatus Desulfofervidia</taxon>
        <taxon>Candidatus Desulfofervidales</taxon>
        <taxon>Candidatus Desulfofervidaceae</taxon>
        <taxon>Candidatus Desulfofervidus</taxon>
    </lineage>
</organism>
<dbReference type="AlphaFoldDB" id="A0A7U4QKR0"/>
<name>A0A7U4QKR0_DESA2</name>
<evidence type="ECO:0000313" key="2">
    <source>
        <dbReference type="Proteomes" id="UP000070560"/>
    </source>
</evidence>
<accession>A0A7U4QKR0</accession>
<sequence length="46" mass="5281">MEGYDRKTGYKLIIVKFDQNGINGDKRIIFSNLPGGNHGIYTDKRH</sequence>
<evidence type="ECO:0000313" key="1">
    <source>
        <dbReference type="EMBL" id="AMM41147.1"/>
    </source>
</evidence>
<dbReference type="Proteomes" id="UP000070560">
    <property type="component" value="Chromosome"/>
</dbReference>